<feature type="domain" description="SbsA Ig-like" evidence="2">
    <location>
        <begin position="7"/>
        <end position="119"/>
    </location>
</feature>
<accession>A0A354YZE4</accession>
<evidence type="ECO:0000259" key="2">
    <source>
        <dbReference type="Pfam" id="PF13205"/>
    </source>
</evidence>
<comment type="caution">
    <text evidence="3">The sequence shown here is derived from an EMBL/GenBank/DDBJ whole genome shotgun (WGS) entry which is preliminary data.</text>
</comment>
<dbReference type="RefSeq" id="WP_276620133.1">
    <property type="nucleotide sequence ID" value="NZ_DCDX01000171.1"/>
</dbReference>
<evidence type="ECO:0000313" key="3">
    <source>
        <dbReference type="EMBL" id="HBK53602.1"/>
    </source>
</evidence>
<gene>
    <name evidence="3" type="ORF">DDZ44_06680</name>
</gene>
<name>A0A354YZE4_9FIRM</name>
<reference evidence="3 4" key="1">
    <citation type="journal article" date="2018" name="Nat. Biotechnol.">
        <title>A standardized bacterial taxonomy based on genome phylogeny substantially revises the tree of life.</title>
        <authorList>
            <person name="Parks D.H."/>
            <person name="Chuvochina M."/>
            <person name="Waite D.W."/>
            <person name="Rinke C."/>
            <person name="Skarshewski A."/>
            <person name="Chaumeil P.A."/>
            <person name="Hugenholtz P."/>
        </authorList>
    </citation>
    <scope>NUCLEOTIDE SEQUENCE [LARGE SCALE GENOMIC DNA]</scope>
    <source>
        <strain evidence="3">UBA10948</strain>
    </source>
</reference>
<dbReference type="Pfam" id="PF13205">
    <property type="entry name" value="Big_5"/>
    <property type="match status" value="1"/>
</dbReference>
<organism evidence="3 4">
    <name type="scientific">Syntrophomonas wolfei</name>
    <dbReference type="NCBI Taxonomy" id="863"/>
    <lineage>
        <taxon>Bacteria</taxon>
        <taxon>Bacillati</taxon>
        <taxon>Bacillota</taxon>
        <taxon>Clostridia</taxon>
        <taxon>Eubacteriales</taxon>
        <taxon>Syntrophomonadaceae</taxon>
        <taxon>Syntrophomonas</taxon>
    </lineage>
</organism>
<sequence length="133" mass="14720">MAVPGQKPLNFVSSVPANGARNVSTRLKEIKLVFDKNVVNDLVWSNNRKQIRMFKGSERIAIRVRRIPDTLDFSKRRNIYVRPANALAPNTKYTIVILADLASKAGEKLGKSVVISFTTGKKAAVTPTVVVQE</sequence>
<evidence type="ECO:0000256" key="1">
    <source>
        <dbReference type="ARBA" id="ARBA00022729"/>
    </source>
</evidence>
<dbReference type="AlphaFoldDB" id="A0A354YZE4"/>
<evidence type="ECO:0000313" key="4">
    <source>
        <dbReference type="Proteomes" id="UP000263273"/>
    </source>
</evidence>
<protein>
    <recommendedName>
        <fullName evidence="2">SbsA Ig-like domain-containing protein</fullName>
    </recommendedName>
</protein>
<keyword evidence="1" id="KW-0732">Signal</keyword>
<dbReference type="EMBL" id="DNZF01000147">
    <property type="protein sequence ID" value="HBK53602.1"/>
    <property type="molecule type" value="Genomic_DNA"/>
</dbReference>
<dbReference type="STRING" id="378794.GCA_001570625_00441"/>
<dbReference type="InterPro" id="IPR032812">
    <property type="entry name" value="SbsA_Ig"/>
</dbReference>
<dbReference type="Proteomes" id="UP000263273">
    <property type="component" value="Unassembled WGS sequence"/>
</dbReference>
<proteinExistence type="predicted"/>